<protein>
    <submittedName>
        <fullName evidence="6">LacI family DNA-binding transcriptional regulator</fullName>
    </submittedName>
</protein>
<evidence type="ECO:0000313" key="6">
    <source>
        <dbReference type="EMBL" id="MDW5593880.1"/>
    </source>
</evidence>
<name>A0ABU4HKV8_9ACTN</name>
<dbReference type="InterPro" id="IPR028082">
    <property type="entry name" value="Peripla_BP_I"/>
</dbReference>
<comment type="caution">
    <text evidence="6">The sequence shown here is derived from an EMBL/GenBank/DDBJ whole genome shotgun (WGS) entry which is preliminary data.</text>
</comment>
<feature type="domain" description="HTH lacI-type" evidence="5">
    <location>
        <begin position="7"/>
        <end position="63"/>
    </location>
</feature>
<dbReference type="GO" id="GO:0003677">
    <property type="term" value="F:DNA binding"/>
    <property type="evidence" value="ECO:0007669"/>
    <property type="project" value="UniProtKB-KW"/>
</dbReference>
<proteinExistence type="predicted"/>
<keyword evidence="1" id="KW-0678">Repressor</keyword>
<dbReference type="InterPro" id="IPR010982">
    <property type="entry name" value="Lambda_DNA-bd_dom_sf"/>
</dbReference>
<evidence type="ECO:0000256" key="4">
    <source>
        <dbReference type="ARBA" id="ARBA00023163"/>
    </source>
</evidence>
<dbReference type="CDD" id="cd06267">
    <property type="entry name" value="PBP1_LacI_sugar_binding-like"/>
    <property type="match status" value="1"/>
</dbReference>
<dbReference type="Gene3D" id="1.10.260.40">
    <property type="entry name" value="lambda repressor-like DNA-binding domains"/>
    <property type="match status" value="1"/>
</dbReference>
<dbReference type="PANTHER" id="PTHR30146:SF148">
    <property type="entry name" value="HTH-TYPE TRANSCRIPTIONAL REPRESSOR PURR-RELATED"/>
    <property type="match status" value="1"/>
</dbReference>
<dbReference type="Gene3D" id="3.40.50.2300">
    <property type="match status" value="2"/>
</dbReference>
<reference evidence="6 7" key="2">
    <citation type="submission" date="2023-10" db="EMBL/GenBank/DDBJ databases">
        <authorList>
            <person name="Han X.F."/>
        </authorList>
    </citation>
    <scope>NUCLEOTIDE SEQUENCE [LARGE SCALE GENOMIC DNA]</scope>
    <source>
        <strain evidence="6 7">KCTC 39840</strain>
    </source>
</reference>
<dbReference type="Proteomes" id="UP001284601">
    <property type="component" value="Unassembled WGS sequence"/>
</dbReference>
<keyword evidence="4" id="KW-0804">Transcription</keyword>
<evidence type="ECO:0000313" key="7">
    <source>
        <dbReference type="Proteomes" id="UP001284601"/>
    </source>
</evidence>
<evidence type="ECO:0000256" key="1">
    <source>
        <dbReference type="ARBA" id="ARBA00022491"/>
    </source>
</evidence>
<accession>A0ABU4HKV8</accession>
<dbReference type="RefSeq" id="WP_318596139.1">
    <property type="nucleotide sequence ID" value="NZ_JAWSTH010000010.1"/>
</dbReference>
<dbReference type="Pfam" id="PF00356">
    <property type="entry name" value="LacI"/>
    <property type="match status" value="1"/>
</dbReference>
<evidence type="ECO:0000256" key="3">
    <source>
        <dbReference type="ARBA" id="ARBA00023125"/>
    </source>
</evidence>
<evidence type="ECO:0000259" key="5">
    <source>
        <dbReference type="PROSITE" id="PS50932"/>
    </source>
</evidence>
<sequence>MSGQRRPRLEEVADAAGVSKSIASRVLNGDPTVSVRDETRARIAAVARELGYRPHPLARALANAETGALALLVPAFDNPAYTDLIRGAYERARARGYVLLAAEDSEGQQADESFTELVRAGRIDGLLIASALPARPLLAALERHWVPHVFVNRAVPGAVANVVLDVAGASQLALDHLVSLGHARLGHVAGLAEIESARRREEAFLEAAHARGLEPVVARAAFSAAGGAEAVRGLLADHPDVTALWVSSFEQAVGALRAAADAGRRVPEDLSVLSFENVPLADYTQPRLTTIAMPMRELGATSVDVLLDQLAGAPPQIHQLPTEPRLVVRDSTRPVHTAGA</sequence>
<evidence type="ECO:0000256" key="2">
    <source>
        <dbReference type="ARBA" id="ARBA00023015"/>
    </source>
</evidence>
<dbReference type="PROSITE" id="PS50932">
    <property type="entry name" value="HTH_LACI_2"/>
    <property type="match status" value="1"/>
</dbReference>
<dbReference type="PANTHER" id="PTHR30146">
    <property type="entry name" value="LACI-RELATED TRANSCRIPTIONAL REPRESSOR"/>
    <property type="match status" value="1"/>
</dbReference>
<keyword evidence="3 6" id="KW-0238">DNA-binding</keyword>
<dbReference type="SUPFAM" id="SSF47413">
    <property type="entry name" value="lambda repressor-like DNA-binding domains"/>
    <property type="match status" value="1"/>
</dbReference>
<keyword evidence="2" id="KW-0805">Transcription regulation</keyword>
<organism evidence="6 7">
    <name type="scientific">Conexibacter stalactiti</name>
    <dbReference type="NCBI Taxonomy" id="1940611"/>
    <lineage>
        <taxon>Bacteria</taxon>
        <taxon>Bacillati</taxon>
        <taxon>Actinomycetota</taxon>
        <taxon>Thermoleophilia</taxon>
        <taxon>Solirubrobacterales</taxon>
        <taxon>Conexibacteraceae</taxon>
        <taxon>Conexibacter</taxon>
    </lineage>
</organism>
<dbReference type="Pfam" id="PF13377">
    <property type="entry name" value="Peripla_BP_3"/>
    <property type="match status" value="1"/>
</dbReference>
<dbReference type="InterPro" id="IPR046335">
    <property type="entry name" value="LacI/GalR-like_sensor"/>
</dbReference>
<dbReference type="SUPFAM" id="SSF53822">
    <property type="entry name" value="Periplasmic binding protein-like I"/>
    <property type="match status" value="1"/>
</dbReference>
<dbReference type="EMBL" id="JAWSTH010000010">
    <property type="protein sequence ID" value="MDW5593880.1"/>
    <property type="molecule type" value="Genomic_DNA"/>
</dbReference>
<dbReference type="SMART" id="SM00354">
    <property type="entry name" value="HTH_LACI"/>
    <property type="match status" value="1"/>
</dbReference>
<reference evidence="7" key="1">
    <citation type="submission" date="2023-07" db="EMBL/GenBank/DDBJ databases">
        <title>Conexibacter stalactiti sp. nov., isolated from stalactites in a lava cave and emended description of the genus Conexibacter.</title>
        <authorList>
            <person name="Lee S.D."/>
        </authorList>
    </citation>
    <scope>NUCLEOTIDE SEQUENCE [LARGE SCALE GENOMIC DNA]</scope>
    <source>
        <strain evidence="7">KCTC 39840</strain>
    </source>
</reference>
<gene>
    <name evidence="6" type="ORF">R7226_06015</name>
</gene>
<dbReference type="CDD" id="cd01392">
    <property type="entry name" value="HTH_LacI"/>
    <property type="match status" value="1"/>
</dbReference>
<dbReference type="InterPro" id="IPR000843">
    <property type="entry name" value="HTH_LacI"/>
</dbReference>
<keyword evidence="7" id="KW-1185">Reference proteome</keyword>